<name>A0A094WSI8_ALKAL</name>
<feature type="domain" description="Carbohydrate kinase PfkB" evidence="9">
    <location>
        <begin position="10"/>
        <end position="285"/>
    </location>
</feature>
<reference evidence="11 13" key="2">
    <citation type="submission" date="2014-01" db="EMBL/GenBank/DDBJ databases">
        <title>Draft genome sequencing of Bacillus alcalophilus CGMCC 1.3604.</title>
        <authorList>
            <person name="Yang J."/>
            <person name="Diao L."/>
            <person name="Yang S."/>
        </authorList>
    </citation>
    <scope>NUCLEOTIDE SEQUENCE [LARGE SCALE GENOMIC DNA]</scope>
    <source>
        <strain evidence="11 13">CGMCC 1.3604</strain>
    </source>
</reference>
<evidence type="ECO:0000256" key="5">
    <source>
        <dbReference type="ARBA" id="ARBA00022840"/>
    </source>
</evidence>
<dbReference type="InterPro" id="IPR002173">
    <property type="entry name" value="Carboh/pur_kinase_PfkB_CS"/>
</dbReference>
<dbReference type="InterPro" id="IPR011611">
    <property type="entry name" value="PfkB_dom"/>
</dbReference>
<organism evidence="10 12">
    <name type="scientific">Alkalihalobacillus alcalophilus ATCC 27647 = CGMCC 1.3604</name>
    <dbReference type="NCBI Taxonomy" id="1218173"/>
    <lineage>
        <taxon>Bacteria</taxon>
        <taxon>Bacillati</taxon>
        <taxon>Bacillota</taxon>
        <taxon>Bacilli</taxon>
        <taxon>Bacillales</taxon>
        <taxon>Bacillaceae</taxon>
        <taxon>Alkalihalobacillus</taxon>
    </lineage>
</organism>
<evidence type="ECO:0000313" key="10">
    <source>
        <dbReference type="EMBL" id="KGA99043.1"/>
    </source>
</evidence>
<dbReference type="GO" id="GO:0016052">
    <property type="term" value="P:carbohydrate catabolic process"/>
    <property type="evidence" value="ECO:0007669"/>
    <property type="project" value="UniProtKB-ARBA"/>
</dbReference>
<evidence type="ECO:0000313" key="13">
    <source>
        <dbReference type="Proteomes" id="UP000297014"/>
    </source>
</evidence>
<comment type="pathway">
    <text evidence="7">Carbohydrate metabolism; D-tagatose 6-phosphate degradation; D-glyceraldehyde 3-phosphate and glycerone phosphate from D-tagatose 6-phosphate: step 1/2.</text>
</comment>
<proteinExistence type="inferred from homology"/>
<dbReference type="OrthoDB" id="9801219at2"/>
<dbReference type="GO" id="GO:0009024">
    <property type="term" value="F:tagatose-6-phosphate kinase activity"/>
    <property type="evidence" value="ECO:0007669"/>
    <property type="project" value="UniProtKB-EC"/>
</dbReference>
<keyword evidence="2 7" id="KW-0808">Transferase</keyword>
<reference evidence="10 12" key="1">
    <citation type="journal article" date="2014" name="Genome Announc.">
        <title>Draft Genome Sequence of Bacillus alcalophilus AV1934, a Classic Alkaliphile Isolated from Human Feces in 1934.</title>
        <authorList>
            <person name="Attie O."/>
            <person name="Jayaprakash A."/>
            <person name="Shah H."/>
            <person name="Paulsen I.T."/>
            <person name="Morino M."/>
            <person name="Takahashi Y."/>
            <person name="Narumi I."/>
            <person name="Sachidanandam R."/>
            <person name="Satoh K."/>
            <person name="Ito M."/>
            <person name="Krulwich T.A."/>
        </authorList>
    </citation>
    <scope>NUCLEOTIDE SEQUENCE [LARGE SCALE GENOMIC DNA]</scope>
    <source>
        <strain evidence="10 12">AV1934</strain>
    </source>
</reference>
<dbReference type="InterPro" id="IPR022463">
    <property type="entry name" value="1-PFruKinase"/>
</dbReference>
<dbReference type="PROSITE" id="PS00584">
    <property type="entry name" value="PFKB_KINASES_2"/>
    <property type="match status" value="1"/>
</dbReference>
<protein>
    <recommendedName>
        <fullName evidence="7">Tagatose-6-phosphate kinase</fullName>
        <ecNumber evidence="7">2.7.1.144</ecNumber>
    </recommendedName>
</protein>
<dbReference type="Proteomes" id="UP000297014">
    <property type="component" value="Unassembled WGS sequence"/>
</dbReference>
<dbReference type="InterPro" id="IPR029056">
    <property type="entry name" value="Ribokinase-like"/>
</dbReference>
<dbReference type="NCBIfam" id="TIGR03828">
    <property type="entry name" value="pfkB"/>
    <property type="match status" value="1"/>
</dbReference>
<dbReference type="GO" id="GO:0005829">
    <property type="term" value="C:cytosol"/>
    <property type="evidence" value="ECO:0007669"/>
    <property type="project" value="TreeGrafter"/>
</dbReference>
<dbReference type="CDD" id="cd01164">
    <property type="entry name" value="FruK_PfkB_like"/>
    <property type="match status" value="1"/>
</dbReference>
<dbReference type="Gene3D" id="3.40.1190.20">
    <property type="match status" value="1"/>
</dbReference>
<comment type="similarity">
    <text evidence="7">Belongs to the carbohydrate kinase PfkB family. LacC subfamily.</text>
</comment>
<comment type="catalytic activity">
    <reaction evidence="7">
        <text>D-tagatofuranose 6-phosphate + ATP = D-tagatofuranose 1,6-bisphosphate + ADP + H(+)</text>
        <dbReference type="Rhea" id="RHEA:12420"/>
        <dbReference type="ChEBI" id="CHEBI:15378"/>
        <dbReference type="ChEBI" id="CHEBI:30616"/>
        <dbReference type="ChEBI" id="CHEBI:58694"/>
        <dbReference type="ChEBI" id="CHEBI:58695"/>
        <dbReference type="ChEBI" id="CHEBI:456216"/>
        <dbReference type="EC" id="2.7.1.144"/>
    </reaction>
</comment>
<dbReference type="GO" id="GO:0005988">
    <property type="term" value="P:lactose metabolic process"/>
    <property type="evidence" value="ECO:0007669"/>
    <property type="project" value="UniProtKB-KW"/>
</dbReference>
<keyword evidence="4 8" id="KW-0418">Kinase</keyword>
<dbReference type="GO" id="GO:0005524">
    <property type="term" value="F:ATP binding"/>
    <property type="evidence" value="ECO:0007669"/>
    <property type="project" value="UniProtKB-UniRule"/>
</dbReference>
<gene>
    <name evidence="11" type="ORF">AJ85_15010</name>
    <name evidence="10" type="ORF">BALCAV_0201020</name>
</gene>
<evidence type="ECO:0000256" key="3">
    <source>
        <dbReference type="ARBA" id="ARBA00022741"/>
    </source>
</evidence>
<evidence type="ECO:0000313" key="12">
    <source>
        <dbReference type="Proteomes" id="UP000002754"/>
    </source>
</evidence>
<dbReference type="GO" id="GO:2001059">
    <property type="term" value="P:D-tagatose 6-phosphate catabolic process"/>
    <property type="evidence" value="ECO:0007669"/>
    <property type="project" value="UniProtKB-UniPathway"/>
</dbReference>
<dbReference type="STRING" id="1218173.BALCAV_0201020"/>
<keyword evidence="5 7" id="KW-0067">ATP-binding</keyword>
<dbReference type="PIRSF" id="PIRSF000535">
    <property type="entry name" value="1PFK/6PFK/LacC"/>
    <property type="match status" value="1"/>
</dbReference>
<dbReference type="Pfam" id="PF00294">
    <property type="entry name" value="PfkB"/>
    <property type="match status" value="1"/>
</dbReference>
<dbReference type="EMBL" id="ALPT02000002">
    <property type="protein sequence ID" value="KGA99043.1"/>
    <property type="molecule type" value="Genomic_DNA"/>
</dbReference>
<evidence type="ECO:0000256" key="6">
    <source>
        <dbReference type="ARBA" id="ARBA00047745"/>
    </source>
</evidence>
<dbReference type="RefSeq" id="WP_003322856.1">
    <property type="nucleotide sequence ID" value="NZ_ALPT02000002.1"/>
</dbReference>
<dbReference type="FunFam" id="3.40.1190.20:FF:000001">
    <property type="entry name" value="Phosphofructokinase"/>
    <property type="match status" value="1"/>
</dbReference>
<dbReference type="UniPathway" id="UPA00704">
    <property type="reaction ID" value="UER00715"/>
</dbReference>
<evidence type="ECO:0000313" key="11">
    <source>
        <dbReference type="EMBL" id="THG89812.1"/>
    </source>
</evidence>
<dbReference type="Proteomes" id="UP000002754">
    <property type="component" value="Unassembled WGS sequence"/>
</dbReference>
<comment type="catalytic activity">
    <reaction evidence="6 8">
        <text>beta-D-fructose 1-phosphate + ATP = beta-D-fructose 1,6-bisphosphate + ADP + H(+)</text>
        <dbReference type="Rhea" id="RHEA:14213"/>
        <dbReference type="ChEBI" id="CHEBI:15378"/>
        <dbReference type="ChEBI" id="CHEBI:30616"/>
        <dbReference type="ChEBI" id="CHEBI:32966"/>
        <dbReference type="ChEBI" id="CHEBI:138881"/>
        <dbReference type="ChEBI" id="CHEBI:456216"/>
        <dbReference type="EC" id="2.7.1.56"/>
    </reaction>
</comment>
<keyword evidence="3 7" id="KW-0547">Nucleotide-binding</keyword>
<dbReference type="PANTHER" id="PTHR46566:SF2">
    <property type="entry name" value="ATP-DEPENDENT 6-PHOSPHOFRUCTOKINASE ISOZYME 2"/>
    <property type="match status" value="1"/>
</dbReference>
<dbReference type="GO" id="GO:0044281">
    <property type="term" value="P:small molecule metabolic process"/>
    <property type="evidence" value="ECO:0007669"/>
    <property type="project" value="UniProtKB-ARBA"/>
</dbReference>
<dbReference type="SUPFAM" id="SSF53613">
    <property type="entry name" value="Ribokinase-like"/>
    <property type="match status" value="1"/>
</dbReference>
<dbReference type="EC" id="2.7.1.144" evidence="7"/>
<keyword evidence="12" id="KW-1185">Reference proteome</keyword>
<evidence type="ECO:0000259" key="9">
    <source>
        <dbReference type="Pfam" id="PF00294"/>
    </source>
</evidence>
<comment type="function">
    <text evidence="8">Catalyzes the ATP-dependent phosphorylation of fructose-l-phosphate to fructose-l,6-bisphosphate.</text>
</comment>
<dbReference type="NCBIfam" id="TIGR03168">
    <property type="entry name" value="1-PFK"/>
    <property type="match status" value="1"/>
</dbReference>
<dbReference type="PANTHER" id="PTHR46566">
    <property type="entry name" value="1-PHOSPHOFRUCTOKINASE-RELATED"/>
    <property type="match status" value="1"/>
</dbReference>
<dbReference type="eggNOG" id="COG1105">
    <property type="taxonomic scope" value="Bacteria"/>
</dbReference>
<evidence type="ECO:0000256" key="4">
    <source>
        <dbReference type="ARBA" id="ARBA00022777"/>
    </source>
</evidence>
<accession>A0A094WSI8</accession>
<dbReference type="GO" id="GO:0008662">
    <property type="term" value="F:1-phosphofructokinase activity"/>
    <property type="evidence" value="ECO:0007669"/>
    <property type="project" value="UniProtKB-UniRule"/>
</dbReference>
<evidence type="ECO:0000256" key="2">
    <source>
        <dbReference type="ARBA" id="ARBA00022679"/>
    </source>
</evidence>
<keyword evidence="7" id="KW-0423">Lactose metabolism</keyword>
<dbReference type="InterPro" id="IPR017583">
    <property type="entry name" value="Tagatose/fructose_Pkinase"/>
</dbReference>
<sequence>MITTITLNLALDKTYFLSNFQKGKTNRIKQVHEEPGGKGINVAKVLQALGYEVKVSGFSGGFNGLKVQKLLNERSIPHRFIQIEDESRECLNIMADGNGQETELLEQGPTVHQAKWGELCQLVHQLASQSEFVVLSGSLPKGVPINAYGQLIKIIDHAKAKAILDTSGEPFQAALSEKPFLIKPNEPELMNWLGKEKLSRQEMIRAAEKLLDLGIPHVCLSLGANGALYIGEEGQYSLTPPLLEVKNTVGSGDAMVAGLTAGFLSNLSIEQTLKLGVACGMSNALHLYAGCIKTSDIKSFQAEIKIEKLS</sequence>
<evidence type="ECO:0000256" key="7">
    <source>
        <dbReference type="PIRNR" id="PIRNR000535"/>
    </source>
</evidence>
<evidence type="ECO:0000256" key="8">
    <source>
        <dbReference type="RuleBase" id="RU369061"/>
    </source>
</evidence>
<dbReference type="PROSITE" id="PS00583">
    <property type="entry name" value="PFKB_KINASES_1"/>
    <property type="match status" value="1"/>
</dbReference>
<comment type="similarity">
    <text evidence="1">Belongs to the carbohydrate kinase pfkB family.</text>
</comment>
<dbReference type="EMBL" id="JALP01000194">
    <property type="protein sequence ID" value="THG89812.1"/>
    <property type="molecule type" value="Genomic_DNA"/>
</dbReference>
<comment type="caution">
    <text evidence="10">The sequence shown here is derived from an EMBL/GenBank/DDBJ whole genome shotgun (WGS) entry which is preliminary data.</text>
</comment>
<dbReference type="AlphaFoldDB" id="A0A094WSI8"/>
<evidence type="ECO:0000256" key="1">
    <source>
        <dbReference type="ARBA" id="ARBA00005380"/>
    </source>
</evidence>